<comment type="caution">
    <text evidence="9">The sequence shown here is derived from an EMBL/GenBank/DDBJ whole genome shotgun (WGS) entry which is preliminary data.</text>
</comment>
<feature type="transmembrane region" description="Helical" evidence="7">
    <location>
        <begin position="34"/>
        <end position="56"/>
    </location>
</feature>
<dbReference type="GO" id="GO:0005886">
    <property type="term" value="C:plasma membrane"/>
    <property type="evidence" value="ECO:0007669"/>
    <property type="project" value="UniProtKB-SubCell"/>
</dbReference>
<sequence length="576" mass="62691">MRREMWPPIALTVLCYLVIGGIQVNRWHEQGAPWWLLITGAVLVGGALVAAGVWWWHKVRDLSAEQKMRDVRKLDDYTGKGAAQKGLDLRQSLEDSEIRDVAMDELAVSLGRVGRTILYKSWEDVCLAFMGPRSNKTSAIAVPTVLKAPGPVVATSNKPDLWMLTSGLRARVGRVYTFDPSQIAYVPQQWWWNPLAGITDIDDAEDFAAQFVMTVSAGERDIWGPGAKSLLGQLFLAASISGGTLREAMAWLYTGSSEPVGILEKGGHLMQAAKLATTLEGAAETRSGLVMTASEAVSCLASEKVLRWVTPPQTWRERPTHTIEEIDLWQFVTPHPDGRYPTLYLLTQEGAGSAGPIVAALVDRLFKTAKKAASALGGRLDPVLTVMLDEAANICRIANLPAYYSWFGSVGVSVTTLLQSYAQGEGVWSKTGMETLYSASTLNLIGAGIKDISFARTMSASVGEHLVKRATESYGPGGSSTSVSQVREAIMPPEDVINLPRTKAVWHVTGHRPVLMDLMPWYREDSQAEITTHSKQAAEQIRLHAIEALGPDNPISQYLTGKAKPVTAAATEVELL</sequence>
<evidence type="ECO:0000313" key="10">
    <source>
        <dbReference type="Proteomes" id="UP000239290"/>
    </source>
</evidence>
<evidence type="ECO:0000256" key="4">
    <source>
        <dbReference type="ARBA" id="ARBA00022692"/>
    </source>
</evidence>
<gene>
    <name evidence="9" type="ORF">C5613_31455</name>
</gene>
<dbReference type="InterPro" id="IPR051539">
    <property type="entry name" value="T4SS-coupling_protein"/>
</dbReference>
<dbReference type="CDD" id="cd01127">
    <property type="entry name" value="TrwB_TraG_TraD_VirD4"/>
    <property type="match status" value="1"/>
</dbReference>
<dbReference type="PANTHER" id="PTHR37937">
    <property type="entry name" value="CONJUGATIVE TRANSFER: DNA TRANSPORT"/>
    <property type="match status" value="1"/>
</dbReference>
<dbReference type="InterPro" id="IPR032689">
    <property type="entry name" value="TraG-D_C"/>
</dbReference>
<evidence type="ECO:0000256" key="6">
    <source>
        <dbReference type="ARBA" id="ARBA00023136"/>
    </source>
</evidence>
<dbReference type="InterPro" id="IPR027417">
    <property type="entry name" value="P-loop_NTPase"/>
</dbReference>
<dbReference type="PANTHER" id="PTHR37937:SF1">
    <property type="entry name" value="CONJUGATIVE TRANSFER: DNA TRANSPORT"/>
    <property type="match status" value="1"/>
</dbReference>
<evidence type="ECO:0000313" key="9">
    <source>
        <dbReference type="EMBL" id="PQP19016.1"/>
    </source>
</evidence>
<dbReference type="Gene3D" id="3.40.50.300">
    <property type="entry name" value="P-loop containing nucleotide triphosphate hydrolases"/>
    <property type="match status" value="1"/>
</dbReference>
<evidence type="ECO:0000256" key="7">
    <source>
        <dbReference type="SAM" id="Phobius"/>
    </source>
</evidence>
<evidence type="ECO:0000256" key="5">
    <source>
        <dbReference type="ARBA" id="ARBA00022989"/>
    </source>
</evidence>
<keyword evidence="5 7" id="KW-1133">Transmembrane helix</keyword>
<proteinExistence type="inferred from homology"/>
<reference evidence="10" key="1">
    <citation type="submission" date="2018-02" db="EMBL/GenBank/DDBJ databases">
        <title>Draft genome sequencing of Rhodococcus opacus KU647198.</title>
        <authorList>
            <person name="Zheng B.-X."/>
        </authorList>
    </citation>
    <scope>NUCLEOTIDE SEQUENCE [LARGE SCALE GENOMIC DNA]</scope>
    <source>
        <strain evidence="10">04-OD7</strain>
    </source>
</reference>
<evidence type="ECO:0000259" key="8">
    <source>
        <dbReference type="Pfam" id="PF12696"/>
    </source>
</evidence>
<comment type="similarity">
    <text evidence="2">Belongs to the VirD4/TraG family.</text>
</comment>
<dbReference type="Proteomes" id="UP000239290">
    <property type="component" value="Unassembled WGS sequence"/>
</dbReference>
<name>A0A2S8IW36_RHOOP</name>
<comment type="subcellular location">
    <subcellularLocation>
        <location evidence="1">Cell membrane</location>
        <topology evidence="1">Multi-pass membrane protein</topology>
    </subcellularLocation>
</comment>
<dbReference type="SUPFAM" id="SSF52540">
    <property type="entry name" value="P-loop containing nucleoside triphosphate hydrolases"/>
    <property type="match status" value="1"/>
</dbReference>
<dbReference type="EMBL" id="PUIO01000047">
    <property type="protein sequence ID" value="PQP19016.1"/>
    <property type="molecule type" value="Genomic_DNA"/>
</dbReference>
<organism evidence="9 10">
    <name type="scientific">Rhodococcus opacus</name>
    <name type="common">Nocardia opaca</name>
    <dbReference type="NCBI Taxonomy" id="37919"/>
    <lineage>
        <taxon>Bacteria</taxon>
        <taxon>Bacillati</taxon>
        <taxon>Actinomycetota</taxon>
        <taxon>Actinomycetes</taxon>
        <taxon>Mycobacteriales</taxon>
        <taxon>Nocardiaceae</taxon>
        <taxon>Rhodococcus</taxon>
    </lineage>
</organism>
<keyword evidence="6 7" id="KW-0472">Membrane</keyword>
<accession>A0A2S8IW36</accession>
<keyword evidence="3" id="KW-1003">Cell membrane</keyword>
<evidence type="ECO:0000256" key="3">
    <source>
        <dbReference type="ARBA" id="ARBA00022475"/>
    </source>
</evidence>
<feature type="domain" description="TraD/TraG TraM recognition site" evidence="8">
    <location>
        <begin position="384"/>
        <end position="501"/>
    </location>
</feature>
<protein>
    <recommendedName>
        <fullName evidence="8">TraD/TraG TraM recognition site domain-containing protein</fullName>
    </recommendedName>
</protein>
<dbReference type="AlphaFoldDB" id="A0A2S8IW36"/>
<keyword evidence="4 7" id="KW-0812">Transmembrane</keyword>
<evidence type="ECO:0000256" key="2">
    <source>
        <dbReference type="ARBA" id="ARBA00008806"/>
    </source>
</evidence>
<dbReference type="Pfam" id="PF12696">
    <property type="entry name" value="TraG-D_C"/>
    <property type="match status" value="1"/>
</dbReference>
<evidence type="ECO:0000256" key="1">
    <source>
        <dbReference type="ARBA" id="ARBA00004651"/>
    </source>
</evidence>
<dbReference type="InterPro" id="IPR003688">
    <property type="entry name" value="TraG/VirD4"/>
</dbReference>
<dbReference type="Pfam" id="PF02534">
    <property type="entry name" value="T4SS-DNA_transf"/>
    <property type="match status" value="1"/>
</dbReference>
<feature type="transmembrane region" description="Helical" evidence="7">
    <location>
        <begin position="6"/>
        <end position="22"/>
    </location>
</feature>